<proteinExistence type="predicted"/>
<dbReference type="SUPFAM" id="SSF46894">
    <property type="entry name" value="C-terminal effector domain of the bipartite response regulators"/>
    <property type="match status" value="1"/>
</dbReference>
<dbReference type="InterPro" id="IPR011006">
    <property type="entry name" value="CheY-like_superfamily"/>
</dbReference>
<dbReference type="EMBL" id="WNWM01000002">
    <property type="protein sequence ID" value="MUI11032.1"/>
    <property type="molecule type" value="Genomic_DNA"/>
</dbReference>
<dbReference type="GO" id="GO:0003677">
    <property type="term" value="F:DNA binding"/>
    <property type="evidence" value="ECO:0007669"/>
    <property type="project" value="UniProtKB-KW"/>
</dbReference>
<dbReference type="CDD" id="cd06170">
    <property type="entry name" value="LuxR_C_like"/>
    <property type="match status" value="1"/>
</dbReference>
<keyword evidence="2" id="KW-0597">Phosphoprotein</keyword>
<reference evidence="5 6" key="1">
    <citation type="submission" date="2019-11" db="EMBL/GenBank/DDBJ databases">
        <title>Draft Genome Sequences of Six Type Strains of the Genus Massilia.</title>
        <authorList>
            <person name="Miess H."/>
            <person name="Frediansyah A."/>
            <person name="Goeker M."/>
            <person name="Gross H."/>
        </authorList>
    </citation>
    <scope>NUCLEOTIDE SEQUENCE [LARGE SCALE GENOMIC DNA]</scope>
    <source>
        <strain evidence="5 6">DSM 17513</strain>
    </source>
</reference>
<dbReference type="Proteomes" id="UP000431684">
    <property type="component" value="Unassembled WGS sequence"/>
</dbReference>
<accession>A0A6I3XCW4</accession>
<feature type="domain" description="HTH luxR-type" evidence="3">
    <location>
        <begin position="129"/>
        <end position="194"/>
    </location>
</feature>
<evidence type="ECO:0000259" key="3">
    <source>
        <dbReference type="PROSITE" id="PS50043"/>
    </source>
</evidence>
<dbReference type="SMART" id="SM00421">
    <property type="entry name" value="HTH_LUXR"/>
    <property type="match status" value="1"/>
</dbReference>
<evidence type="ECO:0000313" key="5">
    <source>
        <dbReference type="EMBL" id="MUI11032.1"/>
    </source>
</evidence>
<dbReference type="RefSeq" id="WP_155706797.1">
    <property type="nucleotide sequence ID" value="NZ_BMWU01000054.1"/>
</dbReference>
<dbReference type="Pfam" id="PF00196">
    <property type="entry name" value="GerE"/>
    <property type="match status" value="1"/>
</dbReference>
<feature type="domain" description="Response regulatory" evidence="4">
    <location>
        <begin position="7"/>
        <end position="113"/>
    </location>
</feature>
<dbReference type="GO" id="GO:0000160">
    <property type="term" value="P:phosphorelay signal transduction system"/>
    <property type="evidence" value="ECO:0007669"/>
    <property type="project" value="InterPro"/>
</dbReference>
<dbReference type="InterPro" id="IPR039420">
    <property type="entry name" value="WalR-like"/>
</dbReference>
<name>A0A6I3XCW4_9BURK</name>
<keyword evidence="1" id="KW-0238">DNA-binding</keyword>
<evidence type="ECO:0000313" key="6">
    <source>
        <dbReference type="Proteomes" id="UP000431684"/>
    </source>
</evidence>
<sequence length="204" mass="21423">MHCKRPLIHVAHPDIVVSAGLVSILSRQSGFDITTDGGAAACSRADVVVTDHAGGIELARQRAEQAGPGPHILVVTSCDKEAQVRNALDAGVYGYLLQDCSADDLHDAVQRLSEGLRYLSDRVSKSIADSLTRVLLTPRESDVLQLLAGGHCNKLIARELGIGVGTVKTHIKGLLTKLDAKARTHAVVIAAQRGLVDAGMAGLA</sequence>
<dbReference type="PROSITE" id="PS50110">
    <property type="entry name" value="RESPONSE_REGULATORY"/>
    <property type="match status" value="1"/>
</dbReference>
<dbReference type="GO" id="GO:0006355">
    <property type="term" value="P:regulation of DNA-templated transcription"/>
    <property type="evidence" value="ECO:0007669"/>
    <property type="project" value="InterPro"/>
</dbReference>
<dbReference type="PRINTS" id="PR00038">
    <property type="entry name" value="HTHLUXR"/>
</dbReference>
<dbReference type="OrthoDB" id="9129394at2"/>
<evidence type="ECO:0000259" key="4">
    <source>
        <dbReference type="PROSITE" id="PS50110"/>
    </source>
</evidence>
<dbReference type="InterPro" id="IPR016032">
    <property type="entry name" value="Sig_transdc_resp-reg_C-effctor"/>
</dbReference>
<gene>
    <name evidence="5" type="ORF">GJV26_00770</name>
</gene>
<evidence type="ECO:0000256" key="2">
    <source>
        <dbReference type="PROSITE-ProRule" id="PRU00169"/>
    </source>
</evidence>
<comment type="caution">
    <text evidence="5">The sequence shown here is derived from an EMBL/GenBank/DDBJ whole genome shotgun (WGS) entry which is preliminary data.</text>
</comment>
<organism evidence="5 6">
    <name type="scientific">Pseudoduganella dura</name>
    <dbReference type="NCBI Taxonomy" id="321982"/>
    <lineage>
        <taxon>Bacteria</taxon>
        <taxon>Pseudomonadati</taxon>
        <taxon>Pseudomonadota</taxon>
        <taxon>Betaproteobacteria</taxon>
        <taxon>Burkholderiales</taxon>
        <taxon>Oxalobacteraceae</taxon>
        <taxon>Telluria group</taxon>
        <taxon>Pseudoduganella</taxon>
    </lineage>
</organism>
<dbReference type="InterPro" id="IPR000792">
    <property type="entry name" value="Tscrpt_reg_LuxR_C"/>
</dbReference>
<dbReference type="Gene3D" id="3.40.50.2300">
    <property type="match status" value="1"/>
</dbReference>
<dbReference type="AlphaFoldDB" id="A0A6I3XCW4"/>
<dbReference type="InterPro" id="IPR001789">
    <property type="entry name" value="Sig_transdc_resp-reg_receiver"/>
</dbReference>
<evidence type="ECO:0000256" key="1">
    <source>
        <dbReference type="ARBA" id="ARBA00023125"/>
    </source>
</evidence>
<dbReference type="PANTHER" id="PTHR43214:SF42">
    <property type="entry name" value="TRANSCRIPTIONAL REGULATORY PROTEIN DESR"/>
    <property type="match status" value="1"/>
</dbReference>
<dbReference type="SUPFAM" id="SSF52172">
    <property type="entry name" value="CheY-like"/>
    <property type="match status" value="1"/>
</dbReference>
<dbReference type="PANTHER" id="PTHR43214">
    <property type="entry name" value="TWO-COMPONENT RESPONSE REGULATOR"/>
    <property type="match status" value="1"/>
</dbReference>
<feature type="modified residue" description="4-aspartylphosphate" evidence="2">
    <location>
        <position position="51"/>
    </location>
</feature>
<protein>
    <submittedName>
        <fullName evidence="5">Response regulator</fullName>
    </submittedName>
</protein>
<dbReference type="PROSITE" id="PS50043">
    <property type="entry name" value="HTH_LUXR_2"/>
    <property type="match status" value="1"/>
</dbReference>
<keyword evidence="6" id="KW-1185">Reference proteome</keyword>